<proteinExistence type="predicted"/>
<name>A0A7J7E8V0_DICBM</name>
<dbReference type="Proteomes" id="UP000551758">
    <property type="component" value="Unassembled WGS sequence"/>
</dbReference>
<organism evidence="2 3">
    <name type="scientific">Diceros bicornis minor</name>
    <name type="common">South-central black rhinoceros</name>
    <dbReference type="NCBI Taxonomy" id="77932"/>
    <lineage>
        <taxon>Eukaryota</taxon>
        <taxon>Metazoa</taxon>
        <taxon>Chordata</taxon>
        <taxon>Craniata</taxon>
        <taxon>Vertebrata</taxon>
        <taxon>Euteleostomi</taxon>
        <taxon>Mammalia</taxon>
        <taxon>Eutheria</taxon>
        <taxon>Laurasiatheria</taxon>
        <taxon>Perissodactyla</taxon>
        <taxon>Rhinocerotidae</taxon>
        <taxon>Diceros</taxon>
    </lineage>
</organism>
<feature type="compositionally biased region" description="Acidic residues" evidence="1">
    <location>
        <begin position="151"/>
        <end position="160"/>
    </location>
</feature>
<evidence type="ECO:0000313" key="3">
    <source>
        <dbReference type="Proteomes" id="UP000551758"/>
    </source>
</evidence>
<feature type="compositionally biased region" description="Polar residues" evidence="1">
    <location>
        <begin position="51"/>
        <end position="61"/>
    </location>
</feature>
<feature type="region of interest" description="Disordered" evidence="1">
    <location>
        <begin position="140"/>
        <end position="166"/>
    </location>
</feature>
<dbReference type="AlphaFoldDB" id="A0A7J7E8V0"/>
<evidence type="ECO:0000256" key="1">
    <source>
        <dbReference type="SAM" id="MobiDB-lite"/>
    </source>
</evidence>
<protein>
    <submittedName>
        <fullName evidence="2">Uncharacterized protein</fullName>
    </submittedName>
</protein>
<evidence type="ECO:0000313" key="2">
    <source>
        <dbReference type="EMBL" id="KAF5911826.1"/>
    </source>
</evidence>
<comment type="caution">
    <text evidence="2">The sequence shown here is derived from an EMBL/GenBank/DDBJ whole genome shotgun (WGS) entry which is preliminary data.</text>
</comment>
<feature type="region of interest" description="Disordered" evidence="1">
    <location>
        <begin position="1"/>
        <end position="25"/>
    </location>
</feature>
<keyword evidence="3" id="KW-1185">Reference proteome</keyword>
<sequence>MKRGGGVNLQREPGGKAKLLHWPTDSSAFEKRRKAHYDEGKFLRAQKNLPLDNNKNSNGSIVSMGGGSRGVMLSPEPRPMERSWAGGLARGVKVETDLMTKNYILEAKDFPTSRNQSPAPATIVLEQEIDLQRKEYYSKGRYLRRSPHPELEEDTEDEQQDSSTSLNWMMENPISTEVRLLDHTGNHFQDPKATENSLTVTVTPLLPDTTVQLRWTQEEEARQWKM</sequence>
<feature type="region of interest" description="Disordered" evidence="1">
    <location>
        <begin position="48"/>
        <end position="68"/>
    </location>
</feature>
<accession>A0A7J7E8V0</accession>
<reference evidence="2 3" key="1">
    <citation type="journal article" date="2020" name="Mol. Biol. Evol.">
        <title>Interspecific Gene Flow and the Evolution of Specialization in Black and White Rhinoceros.</title>
        <authorList>
            <person name="Moodley Y."/>
            <person name="Westbury M.V."/>
            <person name="Russo I.M."/>
            <person name="Gopalakrishnan S."/>
            <person name="Rakotoarivelo A."/>
            <person name="Olsen R.A."/>
            <person name="Prost S."/>
            <person name="Tunstall T."/>
            <person name="Ryder O.A."/>
            <person name="Dalen L."/>
            <person name="Bruford M.W."/>
        </authorList>
    </citation>
    <scope>NUCLEOTIDE SEQUENCE [LARGE SCALE GENOMIC DNA]</scope>
    <source>
        <strain evidence="2">SBR-YM</strain>
        <tissue evidence="2">Skin</tissue>
    </source>
</reference>
<gene>
    <name evidence="2" type="ORF">HPG69_015804</name>
</gene>
<dbReference type="EMBL" id="JACDTQ010003894">
    <property type="protein sequence ID" value="KAF5911826.1"/>
    <property type="molecule type" value="Genomic_DNA"/>
</dbReference>